<dbReference type="EMBL" id="JADKYU010000505">
    <property type="protein sequence ID" value="MBF4984615.1"/>
    <property type="molecule type" value="Genomic_DNA"/>
</dbReference>
<dbReference type="InterPro" id="IPR006700">
    <property type="entry name" value="RsmE"/>
</dbReference>
<evidence type="ECO:0000256" key="1">
    <source>
        <dbReference type="ARBA" id="ARBA00004496"/>
    </source>
</evidence>
<keyword evidence="7 10" id="KW-0949">S-adenosyl-L-methionine</keyword>
<dbReference type="GO" id="GO:0032259">
    <property type="term" value="P:methylation"/>
    <property type="evidence" value="ECO:0007669"/>
    <property type="project" value="UniProtKB-KW"/>
</dbReference>
<dbReference type="CDD" id="cd18084">
    <property type="entry name" value="RsmE-like"/>
    <property type="match status" value="1"/>
</dbReference>
<dbReference type="PANTHER" id="PTHR30027">
    <property type="entry name" value="RIBOSOMAL RNA SMALL SUBUNIT METHYLTRANSFERASE E"/>
    <property type="match status" value="1"/>
</dbReference>
<evidence type="ECO:0000313" key="13">
    <source>
        <dbReference type="EMBL" id="MBF4984615.1"/>
    </source>
</evidence>
<dbReference type="Pfam" id="PF04452">
    <property type="entry name" value="Methyltrans_RNA"/>
    <property type="match status" value="1"/>
</dbReference>
<dbReference type="GO" id="GO:0008168">
    <property type="term" value="F:methyltransferase activity"/>
    <property type="evidence" value="ECO:0007669"/>
    <property type="project" value="UniProtKB-KW"/>
</dbReference>
<name>A0ABS0A5G2_9FLAO</name>
<dbReference type="SUPFAM" id="SSF75217">
    <property type="entry name" value="alpha/beta knot"/>
    <property type="match status" value="1"/>
</dbReference>
<keyword evidence="6 10" id="KW-0808">Transferase</keyword>
<organism evidence="13 14">
    <name type="scientific">Nonlabens mediterrranea</name>
    <dbReference type="NCBI Taxonomy" id="1419947"/>
    <lineage>
        <taxon>Bacteria</taxon>
        <taxon>Pseudomonadati</taxon>
        <taxon>Bacteroidota</taxon>
        <taxon>Flavobacteriia</taxon>
        <taxon>Flavobacteriales</taxon>
        <taxon>Flavobacteriaceae</taxon>
        <taxon>Nonlabens</taxon>
    </lineage>
</organism>
<comment type="function">
    <text evidence="8 10">Specifically methylates the N3 position of the uracil ring of uridine 1498 (m3U1498) in 16S rRNA. Acts on the fully assembled 30S ribosomal subunit.</text>
</comment>
<dbReference type="PANTHER" id="PTHR30027:SF3">
    <property type="entry name" value="16S RRNA (URACIL(1498)-N(3))-METHYLTRANSFERASE"/>
    <property type="match status" value="1"/>
</dbReference>
<dbReference type="InterPro" id="IPR029028">
    <property type="entry name" value="Alpha/beta_knot_MTases"/>
</dbReference>
<dbReference type="InterPro" id="IPR046886">
    <property type="entry name" value="RsmE_MTase_dom"/>
</dbReference>
<evidence type="ECO:0000256" key="8">
    <source>
        <dbReference type="ARBA" id="ARBA00025699"/>
    </source>
</evidence>
<evidence type="ECO:0000256" key="2">
    <source>
        <dbReference type="ARBA" id="ARBA00005528"/>
    </source>
</evidence>
<dbReference type="Pfam" id="PF20260">
    <property type="entry name" value="PUA_4"/>
    <property type="match status" value="1"/>
</dbReference>
<proteinExistence type="inferred from homology"/>
<evidence type="ECO:0000259" key="12">
    <source>
        <dbReference type="Pfam" id="PF20260"/>
    </source>
</evidence>
<evidence type="ECO:0000256" key="5">
    <source>
        <dbReference type="ARBA" id="ARBA00022603"/>
    </source>
</evidence>
<feature type="domain" description="Ribosomal RNA small subunit methyltransferase E methyltransferase" evidence="11">
    <location>
        <begin position="77"/>
        <end position="229"/>
    </location>
</feature>
<accession>A0ABS0A5G2</accession>
<evidence type="ECO:0000313" key="14">
    <source>
        <dbReference type="Proteomes" id="UP001194729"/>
    </source>
</evidence>
<evidence type="ECO:0000256" key="7">
    <source>
        <dbReference type="ARBA" id="ARBA00022691"/>
    </source>
</evidence>
<dbReference type="NCBIfam" id="TIGR00046">
    <property type="entry name" value="RsmE family RNA methyltransferase"/>
    <property type="match status" value="1"/>
</dbReference>
<comment type="caution">
    <text evidence="13">The sequence shown here is derived from an EMBL/GenBank/DDBJ whole genome shotgun (WGS) entry which is preliminary data.</text>
</comment>
<evidence type="ECO:0000256" key="3">
    <source>
        <dbReference type="ARBA" id="ARBA00022490"/>
    </source>
</evidence>
<keyword evidence="3 10" id="KW-0963">Cytoplasm</keyword>
<dbReference type="InterPro" id="IPR015947">
    <property type="entry name" value="PUA-like_sf"/>
</dbReference>
<evidence type="ECO:0000259" key="11">
    <source>
        <dbReference type="Pfam" id="PF04452"/>
    </source>
</evidence>
<gene>
    <name evidence="13" type="ORF">FNJ87_09840</name>
</gene>
<comment type="subcellular location">
    <subcellularLocation>
        <location evidence="1 10">Cytoplasm</location>
    </subcellularLocation>
</comment>
<evidence type="ECO:0000256" key="9">
    <source>
        <dbReference type="ARBA" id="ARBA00047944"/>
    </source>
</evidence>
<dbReference type="SUPFAM" id="SSF88697">
    <property type="entry name" value="PUA domain-like"/>
    <property type="match status" value="1"/>
</dbReference>
<sequence>MQLFYNSQLDTHSTSFTLDREESKHVFKVLRKNIGDIINITDGRGNLYHGTINHITSNRCDLDIAFAEAYPTHDYYLHIAIAPTKMNDRMEWFLEKATEMGISRITPILCQHSERQKINLDRFNRIIVSAMKQSLQFHKPELDTLTSFEDFINAKNDSDKFIAHCEDGDKNHLKNLIHKANSTTVLIGPEGDFTPQEIDMALKNDFKPVSLGSTRLRTETAGVYTAATLNIFND</sequence>
<keyword evidence="14" id="KW-1185">Reference proteome</keyword>
<dbReference type="InterPro" id="IPR046887">
    <property type="entry name" value="RsmE_PUA-like"/>
</dbReference>
<evidence type="ECO:0000256" key="4">
    <source>
        <dbReference type="ARBA" id="ARBA00022552"/>
    </source>
</evidence>
<dbReference type="EC" id="2.1.1.193" evidence="10"/>
<keyword evidence="4 10" id="KW-0698">rRNA processing</keyword>
<comment type="similarity">
    <text evidence="2 10">Belongs to the RNA methyltransferase RsmE family.</text>
</comment>
<dbReference type="PIRSF" id="PIRSF015601">
    <property type="entry name" value="MTase_slr0722"/>
    <property type="match status" value="1"/>
</dbReference>
<reference evidence="13 14" key="1">
    <citation type="submission" date="2020-11" db="EMBL/GenBank/DDBJ databases">
        <title>P. mediterranea TC4 genome.</title>
        <authorList>
            <person name="Molmeret M."/>
        </authorList>
    </citation>
    <scope>NUCLEOTIDE SEQUENCE [LARGE SCALE GENOMIC DNA]</scope>
    <source>
        <strain evidence="13 14">TC4</strain>
    </source>
</reference>
<dbReference type="InterPro" id="IPR029026">
    <property type="entry name" value="tRNA_m1G_MTases_N"/>
</dbReference>
<comment type="catalytic activity">
    <reaction evidence="9 10">
        <text>uridine(1498) in 16S rRNA + S-adenosyl-L-methionine = N(3)-methyluridine(1498) in 16S rRNA + S-adenosyl-L-homocysteine + H(+)</text>
        <dbReference type="Rhea" id="RHEA:42920"/>
        <dbReference type="Rhea" id="RHEA-COMP:10283"/>
        <dbReference type="Rhea" id="RHEA-COMP:10284"/>
        <dbReference type="ChEBI" id="CHEBI:15378"/>
        <dbReference type="ChEBI" id="CHEBI:57856"/>
        <dbReference type="ChEBI" id="CHEBI:59789"/>
        <dbReference type="ChEBI" id="CHEBI:65315"/>
        <dbReference type="ChEBI" id="CHEBI:74502"/>
        <dbReference type="EC" id="2.1.1.193"/>
    </reaction>
</comment>
<dbReference type="Gene3D" id="3.40.1280.10">
    <property type="match status" value="1"/>
</dbReference>
<protein>
    <recommendedName>
        <fullName evidence="10">Ribosomal RNA small subunit methyltransferase E</fullName>
        <ecNumber evidence="10">2.1.1.193</ecNumber>
    </recommendedName>
</protein>
<dbReference type="Gene3D" id="2.40.240.20">
    <property type="entry name" value="Hypothetical PUA domain-like, domain 1"/>
    <property type="match status" value="1"/>
</dbReference>
<evidence type="ECO:0000256" key="10">
    <source>
        <dbReference type="PIRNR" id="PIRNR015601"/>
    </source>
</evidence>
<feature type="domain" description="Ribosomal RNA small subunit methyltransferase E PUA-like" evidence="12">
    <location>
        <begin position="18"/>
        <end position="64"/>
    </location>
</feature>
<dbReference type="Proteomes" id="UP001194729">
    <property type="component" value="Unassembled WGS sequence"/>
</dbReference>
<evidence type="ECO:0000256" key="6">
    <source>
        <dbReference type="ARBA" id="ARBA00022679"/>
    </source>
</evidence>
<keyword evidence="5 10" id="KW-0489">Methyltransferase</keyword>
<dbReference type="NCBIfam" id="NF008702">
    <property type="entry name" value="PRK11713.6-1"/>
    <property type="match status" value="1"/>
</dbReference>